<feature type="transmembrane region" description="Helical" evidence="6">
    <location>
        <begin position="53"/>
        <end position="71"/>
    </location>
</feature>
<dbReference type="CDD" id="cd17321">
    <property type="entry name" value="MFS_MMR_MDR_like"/>
    <property type="match status" value="1"/>
</dbReference>
<dbReference type="Proteomes" id="UP000542742">
    <property type="component" value="Unassembled WGS sequence"/>
</dbReference>
<dbReference type="GO" id="GO:0005886">
    <property type="term" value="C:plasma membrane"/>
    <property type="evidence" value="ECO:0007669"/>
    <property type="project" value="UniProtKB-SubCell"/>
</dbReference>
<feature type="transmembrane region" description="Helical" evidence="6">
    <location>
        <begin position="276"/>
        <end position="294"/>
    </location>
</feature>
<dbReference type="InterPro" id="IPR011701">
    <property type="entry name" value="MFS"/>
</dbReference>
<dbReference type="EMBL" id="JACHMF010000001">
    <property type="protein sequence ID" value="MBB4689986.1"/>
    <property type="molecule type" value="Genomic_DNA"/>
</dbReference>
<feature type="transmembrane region" description="Helical" evidence="6">
    <location>
        <begin position="173"/>
        <end position="193"/>
    </location>
</feature>
<evidence type="ECO:0000313" key="8">
    <source>
        <dbReference type="EMBL" id="MBB4689986.1"/>
    </source>
</evidence>
<feature type="transmembrane region" description="Helical" evidence="6">
    <location>
        <begin position="83"/>
        <end position="101"/>
    </location>
</feature>
<sequence>MLRSAPVLARRRLAIGVGGATVLLAALDAYVVVTVLTDILRDVHIPLNHLERATPIVTGFLLGYVAGMPLLGSLSDRLGRRAVIIACLAGFALGSAITAASGESLHWLITGRVVQGLAGGALLPVTTALAGDLWTEQHRRAVALGAVGAAQELGSVLGPLYGGALAALIGWRGIFWVNIPLAALAAVAVWFALPRDTTARAERPGVDVLGGSLLATGLALLVAGLYNPDPERAVLPSWGLPTIAAGVVALVLFGLWERRARTKLFDPSGVRMKPFLAALGASFCTGAALMVTLVDVQLVAQTLLGRDAFGGTLLLSRFLIALPAGAVLGGLVLTRLGERVVTLIGLLTAAFAYGLIAYWPTDVLAARHLGFLPRLDTDLALAGFGLGLVIAPLSAAVLRVTPPDRHGVASAAAVVSRMVGMLVGVAALTAWGLHRFQELTATLNTPLPFGVEEAEYQARLATYEAAVKAALQTEYKEIFLITAALCVVGALLGLLLSGRAAAENGPPSVRT</sequence>
<dbReference type="Gene3D" id="1.20.1720.10">
    <property type="entry name" value="Multidrug resistance protein D"/>
    <property type="match status" value="1"/>
</dbReference>
<feature type="transmembrane region" description="Helical" evidence="6">
    <location>
        <begin position="238"/>
        <end position="256"/>
    </location>
</feature>
<feature type="transmembrane region" description="Helical" evidence="6">
    <location>
        <begin position="113"/>
        <end position="134"/>
    </location>
</feature>
<comment type="subcellular location">
    <subcellularLocation>
        <location evidence="1">Cell inner membrane</location>
        <topology evidence="1">Multi-pass membrane protein</topology>
    </subcellularLocation>
</comment>
<keyword evidence="4 6" id="KW-1133">Transmembrane helix</keyword>
<proteinExistence type="predicted"/>
<dbReference type="InterPro" id="IPR020846">
    <property type="entry name" value="MFS_dom"/>
</dbReference>
<feature type="transmembrane region" description="Helical" evidence="6">
    <location>
        <begin position="141"/>
        <end position="161"/>
    </location>
</feature>
<dbReference type="InterPro" id="IPR036259">
    <property type="entry name" value="MFS_trans_sf"/>
</dbReference>
<keyword evidence="2" id="KW-0813">Transport</keyword>
<evidence type="ECO:0000256" key="2">
    <source>
        <dbReference type="ARBA" id="ARBA00022448"/>
    </source>
</evidence>
<evidence type="ECO:0000256" key="6">
    <source>
        <dbReference type="SAM" id="Phobius"/>
    </source>
</evidence>
<evidence type="ECO:0000256" key="1">
    <source>
        <dbReference type="ARBA" id="ARBA00004429"/>
    </source>
</evidence>
<dbReference type="SUPFAM" id="SSF103473">
    <property type="entry name" value="MFS general substrate transporter"/>
    <property type="match status" value="1"/>
</dbReference>
<evidence type="ECO:0000313" key="9">
    <source>
        <dbReference type="Proteomes" id="UP000542742"/>
    </source>
</evidence>
<feature type="transmembrane region" description="Helical" evidence="6">
    <location>
        <begin position="478"/>
        <end position="496"/>
    </location>
</feature>
<organism evidence="8 9">
    <name type="scientific">Paractinoplanes abujensis</name>
    <dbReference type="NCBI Taxonomy" id="882441"/>
    <lineage>
        <taxon>Bacteria</taxon>
        <taxon>Bacillati</taxon>
        <taxon>Actinomycetota</taxon>
        <taxon>Actinomycetes</taxon>
        <taxon>Micromonosporales</taxon>
        <taxon>Micromonosporaceae</taxon>
        <taxon>Paractinoplanes</taxon>
    </lineage>
</organism>
<gene>
    <name evidence="8" type="ORF">BKA14_000134</name>
</gene>
<evidence type="ECO:0000256" key="3">
    <source>
        <dbReference type="ARBA" id="ARBA00022692"/>
    </source>
</evidence>
<dbReference type="RefSeq" id="WP_203722289.1">
    <property type="nucleotide sequence ID" value="NZ_BOMC01000040.1"/>
</dbReference>
<keyword evidence="9" id="KW-1185">Reference proteome</keyword>
<accession>A0A7W7CK04</accession>
<feature type="domain" description="Major facilitator superfamily (MFS) profile" evidence="7">
    <location>
        <begin position="14"/>
        <end position="501"/>
    </location>
</feature>
<dbReference type="Gene3D" id="1.20.1250.20">
    <property type="entry name" value="MFS general substrate transporter like domains"/>
    <property type="match status" value="1"/>
</dbReference>
<feature type="transmembrane region" description="Helical" evidence="6">
    <location>
        <begin position="205"/>
        <end position="226"/>
    </location>
</feature>
<keyword evidence="5 6" id="KW-0472">Membrane</keyword>
<comment type="caution">
    <text evidence="8">The sequence shown here is derived from an EMBL/GenBank/DDBJ whole genome shotgun (WGS) entry which is preliminary data.</text>
</comment>
<evidence type="ECO:0000256" key="4">
    <source>
        <dbReference type="ARBA" id="ARBA00022989"/>
    </source>
</evidence>
<feature type="transmembrane region" description="Helical" evidence="6">
    <location>
        <begin position="410"/>
        <end position="433"/>
    </location>
</feature>
<feature type="transmembrane region" description="Helical" evidence="6">
    <location>
        <begin position="340"/>
        <end position="359"/>
    </location>
</feature>
<evidence type="ECO:0000259" key="7">
    <source>
        <dbReference type="PROSITE" id="PS50850"/>
    </source>
</evidence>
<dbReference type="PANTHER" id="PTHR23501">
    <property type="entry name" value="MAJOR FACILITATOR SUPERFAMILY"/>
    <property type="match status" value="1"/>
</dbReference>
<dbReference type="PROSITE" id="PS50850">
    <property type="entry name" value="MFS"/>
    <property type="match status" value="1"/>
</dbReference>
<feature type="transmembrane region" description="Helical" evidence="6">
    <location>
        <begin position="314"/>
        <end position="333"/>
    </location>
</feature>
<dbReference type="GO" id="GO:0022857">
    <property type="term" value="F:transmembrane transporter activity"/>
    <property type="evidence" value="ECO:0007669"/>
    <property type="project" value="InterPro"/>
</dbReference>
<dbReference type="AlphaFoldDB" id="A0A7W7CK04"/>
<reference evidence="8 9" key="1">
    <citation type="submission" date="2020-08" db="EMBL/GenBank/DDBJ databases">
        <title>Sequencing the genomes of 1000 actinobacteria strains.</title>
        <authorList>
            <person name="Klenk H.-P."/>
        </authorList>
    </citation>
    <scope>NUCLEOTIDE SEQUENCE [LARGE SCALE GENOMIC DNA]</scope>
    <source>
        <strain evidence="8 9">DSM 45518</strain>
    </source>
</reference>
<keyword evidence="3 6" id="KW-0812">Transmembrane</keyword>
<protein>
    <submittedName>
        <fullName evidence="8">MFS family permease</fullName>
    </submittedName>
</protein>
<evidence type="ECO:0000256" key="5">
    <source>
        <dbReference type="ARBA" id="ARBA00023136"/>
    </source>
</evidence>
<dbReference type="Pfam" id="PF07690">
    <property type="entry name" value="MFS_1"/>
    <property type="match status" value="1"/>
</dbReference>
<dbReference type="PANTHER" id="PTHR23501:SF191">
    <property type="entry name" value="VACUOLAR BASIC AMINO ACID TRANSPORTER 4"/>
    <property type="match status" value="1"/>
</dbReference>
<name>A0A7W7CK04_9ACTN</name>
<feature type="transmembrane region" description="Helical" evidence="6">
    <location>
        <begin position="379"/>
        <end position="398"/>
    </location>
</feature>